<name>A0A097AQ83_THEKI</name>
<dbReference type="AlphaFoldDB" id="A0A097AQ83"/>
<proteinExistence type="predicted"/>
<keyword evidence="2" id="KW-1185">Reference proteome</keyword>
<evidence type="ECO:0000313" key="2">
    <source>
        <dbReference type="Proteomes" id="UP000029669"/>
    </source>
</evidence>
<dbReference type="Proteomes" id="UP000029669">
    <property type="component" value="Chromosome"/>
</dbReference>
<dbReference type="NCBIfam" id="NF038035">
    <property type="entry name" value="lactGalph_entA"/>
    <property type="match status" value="1"/>
</dbReference>
<accession>A0A097AQ83</accession>
<dbReference type="RefSeq" id="WP_049684810.1">
    <property type="nucleotide sequence ID" value="NZ_CP009170.1"/>
</dbReference>
<reference evidence="2" key="1">
    <citation type="journal article" date="2015" name="Genome Announc.">
        <title>Whole-Genome Sequences of 80 Environmental and Clinical Isolates of Burkholderia pseudomallei.</title>
        <authorList>
            <person name="Johnson S.L."/>
            <person name="Baker A.L."/>
            <person name="Chain P.S."/>
            <person name="Currie B.J."/>
            <person name="Daligault H.E."/>
            <person name="Davenport K.W."/>
            <person name="Davis C.B."/>
            <person name="Inglis T.J."/>
            <person name="Kaestli M."/>
            <person name="Koren S."/>
            <person name="Mayo M."/>
            <person name="Merritt A.J."/>
            <person name="Price E.P."/>
            <person name="Sarovich D.S."/>
            <person name="Warner J."/>
            <person name="Rosovitz M.J."/>
        </authorList>
    </citation>
    <scope>NUCLEOTIDE SEQUENCE [LARGE SCALE GENOMIC DNA]</scope>
    <source>
        <strain evidence="2">DSM 2030</strain>
    </source>
</reference>
<protein>
    <submittedName>
        <fullName evidence="1">Uncharacterized protein</fullName>
    </submittedName>
</protein>
<sequence length="67" mass="7599">MNTIKEEELLTINGGDNGFFSKVGFVAGYLTYYLMKGASYTQPSAFEIMKKSREKERNKELLLQGLV</sequence>
<dbReference type="EMBL" id="CP009170">
    <property type="protein sequence ID" value="AIS51981.1"/>
    <property type="molecule type" value="Genomic_DNA"/>
</dbReference>
<dbReference type="STRING" id="2325.TKV_c07980"/>
<dbReference type="HOGENOM" id="CLU_2811058_0_0_9"/>
<gene>
    <name evidence="1" type="ORF">TKV_c07980</name>
</gene>
<evidence type="ECO:0000313" key="1">
    <source>
        <dbReference type="EMBL" id="AIS51981.1"/>
    </source>
</evidence>
<dbReference type="KEGG" id="tki:TKV_c07980"/>
<organism evidence="1 2">
    <name type="scientific">Thermoanaerobacter kivui</name>
    <name type="common">Acetogenium kivui</name>
    <dbReference type="NCBI Taxonomy" id="2325"/>
    <lineage>
        <taxon>Bacteria</taxon>
        <taxon>Bacillati</taxon>
        <taxon>Bacillota</taxon>
        <taxon>Clostridia</taxon>
        <taxon>Thermoanaerobacterales</taxon>
        <taxon>Thermoanaerobacteraceae</taxon>
        <taxon>Thermoanaerobacter</taxon>
    </lineage>
</organism>